<feature type="region of interest" description="Disordered" evidence="6">
    <location>
        <begin position="341"/>
        <end position="360"/>
    </location>
</feature>
<dbReference type="Proteomes" id="UP001386955">
    <property type="component" value="Unassembled WGS sequence"/>
</dbReference>
<evidence type="ECO:0000259" key="7">
    <source>
        <dbReference type="PROSITE" id="PS50846"/>
    </source>
</evidence>
<keyword evidence="9" id="KW-1185">Reference proteome</keyword>
<evidence type="ECO:0000256" key="1">
    <source>
        <dbReference type="ARBA" id="ARBA00022481"/>
    </source>
</evidence>
<feature type="compositionally biased region" description="Pro residues" evidence="6">
    <location>
        <begin position="281"/>
        <end position="297"/>
    </location>
</feature>
<dbReference type="CDD" id="cd00371">
    <property type="entry name" value="HMA"/>
    <property type="match status" value="1"/>
</dbReference>
<dbReference type="FunFam" id="3.30.70.100:FF:000008">
    <property type="entry name" value="Copper transport protein ATOX1"/>
    <property type="match status" value="1"/>
</dbReference>
<dbReference type="PANTHER" id="PTHR45868">
    <property type="entry name" value="HEAVY METAL-ASSOCIATED ISOPRENYLATED PLANT PROTEIN 33-RELATED"/>
    <property type="match status" value="1"/>
</dbReference>
<comment type="caution">
    <text evidence="8">The sequence shown here is derived from an EMBL/GenBank/DDBJ whole genome shotgun (WGS) entry which is preliminary data.</text>
</comment>
<feature type="region of interest" description="Disordered" evidence="6">
    <location>
        <begin position="191"/>
        <end position="297"/>
    </location>
</feature>
<evidence type="ECO:0000256" key="4">
    <source>
        <dbReference type="ARBA" id="ARBA00023289"/>
    </source>
</evidence>
<feature type="compositionally biased region" description="Polar residues" evidence="6">
    <location>
        <begin position="224"/>
        <end position="249"/>
    </location>
</feature>
<dbReference type="SUPFAM" id="SSF55008">
    <property type="entry name" value="HMA, heavy metal-associated domain"/>
    <property type="match status" value="1"/>
</dbReference>
<protein>
    <recommendedName>
        <fullName evidence="7">HMA domain-containing protein</fullName>
    </recommendedName>
</protein>
<feature type="compositionally biased region" description="Low complexity" evidence="6">
    <location>
        <begin position="270"/>
        <end position="280"/>
    </location>
</feature>
<dbReference type="Gene3D" id="3.30.70.100">
    <property type="match status" value="1"/>
</dbReference>
<comment type="similarity">
    <text evidence="5">Belongs to the HIPP family.</text>
</comment>
<sequence length="368" mass="39281">MAAAETKVEPREAEEDAQVEPLTVVLRVSIHCEGCKRKVKKILQGVRGVYSIDIDLRQHRVAVTGNVDSETLIKKLTKAGKHAELWPELITDSKKKNQAKQEKQRIQNDPGENQSGENGKVKEAVQDTSKNAEGCDGANVNKANEGCATGKAGVQILEPTKQEVRQTVVLPPAIPVTEKKVSIAVQVPNDNEATGNEHKTGGVGMGGASGAKKKKKKATGKGTPTNNISNEGATATTVTVEHCSSSDVKANNGAGPSGNQSNGQSHVHVHGPGVSGSVPFSSPPNESPPRQYPHYYGPPPPVVHTVMSYHTAHPSSSYGAAYYASPQPYSYTHMYETDYTSPQPYTSSQPSDSFQLFSDENPNACSLM</sequence>
<evidence type="ECO:0000256" key="5">
    <source>
        <dbReference type="ARBA" id="ARBA00024045"/>
    </source>
</evidence>
<dbReference type="GO" id="GO:0046872">
    <property type="term" value="F:metal ion binding"/>
    <property type="evidence" value="ECO:0007669"/>
    <property type="project" value="UniProtKB-KW"/>
</dbReference>
<dbReference type="InterPro" id="IPR036163">
    <property type="entry name" value="HMA_dom_sf"/>
</dbReference>
<dbReference type="EMBL" id="JAYMYS010000005">
    <property type="protein sequence ID" value="KAK7392028.1"/>
    <property type="molecule type" value="Genomic_DNA"/>
</dbReference>
<gene>
    <name evidence="8" type="ORF">VNO78_20454</name>
</gene>
<organism evidence="8 9">
    <name type="scientific">Psophocarpus tetragonolobus</name>
    <name type="common">Winged bean</name>
    <name type="synonym">Dolichos tetragonolobus</name>
    <dbReference type="NCBI Taxonomy" id="3891"/>
    <lineage>
        <taxon>Eukaryota</taxon>
        <taxon>Viridiplantae</taxon>
        <taxon>Streptophyta</taxon>
        <taxon>Embryophyta</taxon>
        <taxon>Tracheophyta</taxon>
        <taxon>Spermatophyta</taxon>
        <taxon>Magnoliopsida</taxon>
        <taxon>eudicotyledons</taxon>
        <taxon>Gunneridae</taxon>
        <taxon>Pentapetalae</taxon>
        <taxon>rosids</taxon>
        <taxon>fabids</taxon>
        <taxon>Fabales</taxon>
        <taxon>Fabaceae</taxon>
        <taxon>Papilionoideae</taxon>
        <taxon>50 kb inversion clade</taxon>
        <taxon>NPAAA clade</taxon>
        <taxon>indigoferoid/millettioid clade</taxon>
        <taxon>Phaseoleae</taxon>
        <taxon>Psophocarpus</taxon>
    </lineage>
</organism>
<name>A0AAN9SDE8_PSOTE</name>
<keyword evidence="4" id="KW-0636">Prenylation</keyword>
<feature type="compositionally biased region" description="Basic and acidic residues" evidence="6">
    <location>
        <begin position="87"/>
        <end position="106"/>
    </location>
</feature>
<dbReference type="InterPro" id="IPR006121">
    <property type="entry name" value="HMA_dom"/>
</dbReference>
<keyword evidence="1" id="KW-0488">Methylation</keyword>
<keyword evidence="2" id="KW-0479">Metal-binding</keyword>
<dbReference type="PROSITE" id="PS50846">
    <property type="entry name" value="HMA_2"/>
    <property type="match status" value="1"/>
</dbReference>
<dbReference type="AlphaFoldDB" id="A0AAN9SDE8"/>
<evidence type="ECO:0000256" key="2">
    <source>
        <dbReference type="ARBA" id="ARBA00022723"/>
    </source>
</evidence>
<keyword evidence="3" id="KW-0449">Lipoprotein</keyword>
<feature type="region of interest" description="Disordered" evidence="6">
    <location>
        <begin position="87"/>
        <end position="121"/>
    </location>
</feature>
<evidence type="ECO:0000313" key="8">
    <source>
        <dbReference type="EMBL" id="KAK7392028.1"/>
    </source>
</evidence>
<evidence type="ECO:0000256" key="3">
    <source>
        <dbReference type="ARBA" id="ARBA00023288"/>
    </source>
</evidence>
<proteinExistence type="inferred from homology"/>
<dbReference type="PANTHER" id="PTHR45868:SF100">
    <property type="entry name" value="HEAVY-METAL-ASSOCIATED DOMAIN PROTEIN"/>
    <property type="match status" value="1"/>
</dbReference>
<feature type="domain" description="HMA" evidence="7">
    <location>
        <begin position="21"/>
        <end position="84"/>
    </location>
</feature>
<evidence type="ECO:0000313" key="9">
    <source>
        <dbReference type="Proteomes" id="UP001386955"/>
    </source>
</evidence>
<reference evidence="8 9" key="1">
    <citation type="submission" date="2024-01" db="EMBL/GenBank/DDBJ databases">
        <title>The genomes of 5 underutilized Papilionoideae crops provide insights into root nodulation and disease resistanc.</title>
        <authorList>
            <person name="Jiang F."/>
        </authorList>
    </citation>
    <scope>NUCLEOTIDE SEQUENCE [LARGE SCALE GENOMIC DNA]</scope>
    <source>
        <strain evidence="8">DUOXIRENSHENG_FW03</strain>
        <tissue evidence="8">Leaves</tissue>
    </source>
</reference>
<accession>A0AAN9SDE8</accession>
<evidence type="ECO:0000256" key="6">
    <source>
        <dbReference type="SAM" id="MobiDB-lite"/>
    </source>
</evidence>
<feature type="compositionally biased region" description="Low complexity" evidence="6">
    <location>
        <begin position="341"/>
        <end position="351"/>
    </location>
</feature>
<dbReference type="Pfam" id="PF00403">
    <property type="entry name" value="HMA"/>
    <property type="match status" value="1"/>
</dbReference>